<accession>A0ABP7UID4</accession>
<dbReference type="SUPFAM" id="SSF81296">
    <property type="entry name" value="E set domains"/>
    <property type="match status" value="1"/>
</dbReference>
<dbReference type="SMART" id="SM00642">
    <property type="entry name" value="Aamy"/>
    <property type="match status" value="1"/>
</dbReference>
<dbReference type="NCBIfam" id="TIGR04183">
    <property type="entry name" value="Por_Secre_tail"/>
    <property type="match status" value="1"/>
</dbReference>
<sequence>MKRFLLLCLLFPVIVFAQQQTVTYTIAPTVFEENQSITITFNGSSINESTWGVTNNALYLWAWSFDANDANIQDCPTNGAWTSSSETNRLTYNSGNDTYTITFVPNTFYNRTGIGKIGFLIKAKDGSGDKKSQDITSEVGAFQMSLISPVENSNTIINSGSNVSIVASNTGGNATYSVTANGVPITCSTAPTSFFTCGDTNVTTTKVYVVSATLGTTTVTKRFTVIVNPGIINAPMEAGLVDGINYDPTDATIATLVLNAPFKDFIYVAGSFNNWSPTAAYAMKKDPTTGKFWLELTGLTSGQMYAYQYWVCDNTSRPANSPAIVKTADPFSTLVLSPFDDPQIISLGVYPGLPVYNTIAPGQEREVTVLQTGPTAYYNYNWSAATTNFVKPKKKDLVIYEALVRDFDSNRSYQDLINKIDYFKNLKVNAIQLMPVMEFEGNESWGYNTVFHMALDKRYGPPSKLKEFIDLCHQNGIAVILDVALNHVFGRSPLERMWMLDTDNDGWANGTGYKTSAENPYINQDAMHSYSVGSDLNHFREPDNLTNAYSVATIKHWIQEYKIDGFRWDLTKGFTQQCPPNVSGGQDACTNGYRSDRVAKLKWYADKQWEIDPNFLVIFEHLGNGGSYTEEVEWANYLRSGDTKGIMQWRKMTDPYADLLKGNFADISGIADATDRFIGYAESHDEERVAYKALNEAGQTQGNLTKVHQRLQAMGAVHLLVPGPKMIWHFGELGWSSSLWTCNNGVVSYSNPDCKLDTKPQPQWTGNWLTDTNRSAIYNSWAKMIDIKKTENVFENGAYAWNIGNTGHPRLDVWTSTTQTAALSYVFVLTNFTDNTYNVVGGFPFTGTWANLMDNTTFNVSNVNMNISIEPGGYRVFGNRSLLNNDAFDALDFVALSPNPASTYFTINTLVEKVQIYSITGQLVKAFSSTSINDSFSIEDLTKGVYIVKISDANNREKTLRLIKE</sequence>
<evidence type="ECO:0000313" key="5">
    <source>
        <dbReference type="EMBL" id="GAA4044119.1"/>
    </source>
</evidence>
<dbReference type="InterPro" id="IPR014756">
    <property type="entry name" value="Ig_E-set"/>
</dbReference>
<organism evidence="5 6">
    <name type="scientific">Flavobacterium chungnamense</name>
    <dbReference type="NCBI Taxonomy" id="706182"/>
    <lineage>
        <taxon>Bacteria</taxon>
        <taxon>Pseudomonadati</taxon>
        <taxon>Bacteroidota</taxon>
        <taxon>Flavobacteriia</taxon>
        <taxon>Flavobacteriales</taxon>
        <taxon>Flavobacteriaceae</taxon>
        <taxon>Flavobacterium</taxon>
    </lineage>
</organism>
<dbReference type="Pfam" id="PF18962">
    <property type="entry name" value="Por_Secre_tail"/>
    <property type="match status" value="1"/>
</dbReference>
<dbReference type="InterPro" id="IPR013783">
    <property type="entry name" value="Ig-like_fold"/>
</dbReference>
<evidence type="ECO:0000313" key="6">
    <source>
        <dbReference type="Proteomes" id="UP001500426"/>
    </source>
</evidence>
<proteinExistence type="inferred from homology"/>
<dbReference type="InterPro" id="IPR026444">
    <property type="entry name" value="Secre_tail"/>
</dbReference>
<comment type="similarity">
    <text evidence="1">Belongs to the glycosyl hydrolase 13 family.</text>
</comment>
<dbReference type="InterPro" id="IPR006047">
    <property type="entry name" value="GH13_cat_dom"/>
</dbReference>
<dbReference type="InterPro" id="IPR017853">
    <property type="entry name" value="GH"/>
</dbReference>
<feature type="chain" id="PRO_5046769249" description="Glycosyl hydrolase family 13 catalytic domain-containing protein" evidence="3">
    <location>
        <begin position="18"/>
        <end position="965"/>
    </location>
</feature>
<dbReference type="RefSeq" id="WP_345090679.1">
    <property type="nucleotide sequence ID" value="NZ_BAABCS010000004.1"/>
</dbReference>
<protein>
    <recommendedName>
        <fullName evidence="4">Glycosyl hydrolase family 13 catalytic domain-containing protein</fullName>
    </recommendedName>
</protein>
<evidence type="ECO:0000256" key="1">
    <source>
        <dbReference type="ARBA" id="ARBA00008061"/>
    </source>
</evidence>
<name>A0ABP7UID4_9FLAO</name>
<dbReference type="Gene3D" id="3.20.20.80">
    <property type="entry name" value="Glycosidases"/>
    <property type="match status" value="1"/>
</dbReference>
<dbReference type="CDD" id="cd11350">
    <property type="entry name" value="AmyAc_4"/>
    <property type="match status" value="1"/>
</dbReference>
<keyword evidence="6" id="KW-1185">Reference proteome</keyword>
<dbReference type="EMBL" id="BAABCS010000004">
    <property type="protein sequence ID" value="GAA4044119.1"/>
    <property type="molecule type" value="Genomic_DNA"/>
</dbReference>
<evidence type="ECO:0000259" key="4">
    <source>
        <dbReference type="SMART" id="SM00642"/>
    </source>
</evidence>
<keyword evidence="2 3" id="KW-0732">Signal</keyword>
<dbReference type="Pfam" id="PF00128">
    <property type="entry name" value="Alpha-amylase"/>
    <property type="match status" value="1"/>
</dbReference>
<feature type="signal peptide" evidence="3">
    <location>
        <begin position="1"/>
        <end position="17"/>
    </location>
</feature>
<evidence type="ECO:0000256" key="2">
    <source>
        <dbReference type="ARBA" id="ARBA00022729"/>
    </source>
</evidence>
<feature type="domain" description="Glycosyl hydrolase family 13 catalytic" evidence="4">
    <location>
        <begin position="371"/>
        <end position="785"/>
    </location>
</feature>
<reference evidence="6" key="1">
    <citation type="journal article" date="2019" name="Int. J. Syst. Evol. Microbiol.">
        <title>The Global Catalogue of Microorganisms (GCM) 10K type strain sequencing project: providing services to taxonomists for standard genome sequencing and annotation.</title>
        <authorList>
            <consortium name="The Broad Institute Genomics Platform"/>
            <consortium name="The Broad Institute Genome Sequencing Center for Infectious Disease"/>
            <person name="Wu L."/>
            <person name="Ma J."/>
        </authorList>
    </citation>
    <scope>NUCLEOTIDE SEQUENCE [LARGE SCALE GENOMIC DNA]</scope>
    <source>
        <strain evidence="6">JCM 17068</strain>
    </source>
</reference>
<comment type="caution">
    <text evidence="5">The sequence shown here is derived from an EMBL/GenBank/DDBJ whole genome shotgun (WGS) entry which is preliminary data.</text>
</comment>
<gene>
    <name evidence="5" type="ORF">GCM10022388_06700</name>
</gene>
<dbReference type="Gene3D" id="2.60.40.10">
    <property type="entry name" value="Immunoglobulins"/>
    <property type="match status" value="1"/>
</dbReference>
<evidence type="ECO:0000256" key="3">
    <source>
        <dbReference type="SAM" id="SignalP"/>
    </source>
</evidence>
<dbReference type="Proteomes" id="UP001500426">
    <property type="component" value="Unassembled WGS sequence"/>
</dbReference>
<dbReference type="PANTHER" id="PTHR43002">
    <property type="entry name" value="GLYCOGEN DEBRANCHING ENZYME"/>
    <property type="match status" value="1"/>
</dbReference>
<dbReference type="SUPFAM" id="SSF51445">
    <property type="entry name" value="(Trans)glycosidases"/>
    <property type="match status" value="1"/>
</dbReference>